<proteinExistence type="predicted"/>
<comment type="caution">
    <text evidence="2">The sequence shown here is derived from an EMBL/GenBank/DDBJ whole genome shotgun (WGS) entry which is preliminary data.</text>
</comment>
<dbReference type="AlphaFoldDB" id="A0A8T0JWH1"/>
<protein>
    <submittedName>
        <fullName evidence="2">CSC1-like protein</fullName>
    </submittedName>
</protein>
<keyword evidence="1" id="KW-0472">Membrane</keyword>
<sequence length="130" mass="14569">MVEKEKENVGFRFLQPTILMSSSYSDSSGGVGISGSCFSPRMCRRCGAGKGVSEELPTDFLENMIVSALLMSVGINTALWVLFFKSYTILRKQPSYCEVYVPFLLAEGISKRRSRFNLERLIPSDIVDCY</sequence>
<organism evidence="2 3">
    <name type="scientific">Phaseolus angularis</name>
    <name type="common">Azuki bean</name>
    <name type="synonym">Vigna angularis</name>
    <dbReference type="NCBI Taxonomy" id="3914"/>
    <lineage>
        <taxon>Eukaryota</taxon>
        <taxon>Viridiplantae</taxon>
        <taxon>Streptophyta</taxon>
        <taxon>Embryophyta</taxon>
        <taxon>Tracheophyta</taxon>
        <taxon>Spermatophyta</taxon>
        <taxon>Magnoliopsida</taxon>
        <taxon>eudicotyledons</taxon>
        <taxon>Gunneridae</taxon>
        <taxon>Pentapetalae</taxon>
        <taxon>rosids</taxon>
        <taxon>fabids</taxon>
        <taxon>Fabales</taxon>
        <taxon>Fabaceae</taxon>
        <taxon>Papilionoideae</taxon>
        <taxon>50 kb inversion clade</taxon>
        <taxon>NPAAA clade</taxon>
        <taxon>indigoferoid/millettioid clade</taxon>
        <taxon>Phaseoleae</taxon>
        <taxon>Vigna</taxon>
    </lineage>
</organism>
<name>A0A8T0JWH1_PHAAN</name>
<feature type="transmembrane region" description="Helical" evidence="1">
    <location>
        <begin position="64"/>
        <end position="84"/>
    </location>
</feature>
<keyword evidence="1" id="KW-1133">Transmembrane helix</keyword>
<evidence type="ECO:0000313" key="2">
    <source>
        <dbReference type="EMBL" id="KAG2381229.1"/>
    </source>
</evidence>
<dbReference type="Proteomes" id="UP000743370">
    <property type="component" value="Unassembled WGS sequence"/>
</dbReference>
<reference evidence="2 3" key="1">
    <citation type="submission" date="2020-05" db="EMBL/GenBank/DDBJ databases">
        <title>Vigna angularis (adzuki bean) Var. LongXiaoDou No. 4 denovo assembly.</title>
        <authorList>
            <person name="Xiang H."/>
        </authorList>
    </citation>
    <scope>NUCLEOTIDE SEQUENCE [LARGE SCALE GENOMIC DNA]</scope>
    <source>
        <tissue evidence="2">Leaf</tissue>
    </source>
</reference>
<evidence type="ECO:0000313" key="3">
    <source>
        <dbReference type="Proteomes" id="UP000743370"/>
    </source>
</evidence>
<keyword evidence="1" id="KW-0812">Transmembrane</keyword>
<gene>
    <name evidence="2" type="ORF">HKW66_Vig0255460</name>
</gene>
<evidence type="ECO:0000256" key="1">
    <source>
        <dbReference type="SAM" id="Phobius"/>
    </source>
</evidence>
<accession>A0A8T0JWH1</accession>
<dbReference type="EMBL" id="JABFOF010000009">
    <property type="protein sequence ID" value="KAG2381229.1"/>
    <property type="molecule type" value="Genomic_DNA"/>
</dbReference>